<evidence type="ECO:0000256" key="1">
    <source>
        <dbReference type="SAM" id="MobiDB-lite"/>
    </source>
</evidence>
<dbReference type="Pfam" id="PF05161">
    <property type="entry name" value="MOFRL"/>
    <property type="match status" value="1"/>
</dbReference>
<dbReference type="InterPro" id="IPR039760">
    <property type="entry name" value="MOFRL_protein"/>
</dbReference>
<dbReference type="InterPro" id="IPR038614">
    <property type="entry name" value="GK_N_sf"/>
</dbReference>
<dbReference type="Gene3D" id="3.40.50.10180">
    <property type="entry name" value="Glycerate kinase, MOFRL-like N-terminal domain"/>
    <property type="match status" value="1"/>
</dbReference>
<feature type="domain" description="MOFRL-associated" evidence="3">
    <location>
        <begin position="2"/>
        <end position="215"/>
    </location>
</feature>
<dbReference type="GO" id="GO:0005737">
    <property type="term" value="C:cytoplasm"/>
    <property type="evidence" value="ECO:0007669"/>
    <property type="project" value="TreeGrafter"/>
</dbReference>
<dbReference type="Pfam" id="PF13660">
    <property type="entry name" value="DUF4147"/>
    <property type="match status" value="1"/>
</dbReference>
<evidence type="ECO:0000259" key="2">
    <source>
        <dbReference type="Pfam" id="PF05161"/>
    </source>
</evidence>
<dbReference type="PANTHER" id="PTHR12227">
    <property type="entry name" value="GLYCERATE KINASE"/>
    <property type="match status" value="1"/>
</dbReference>
<dbReference type="InterPro" id="IPR007835">
    <property type="entry name" value="MOFRL"/>
</dbReference>
<evidence type="ECO:0000313" key="4">
    <source>
        <dbReference type="EMBL" id="MBB5701984.1"/>
    </source>
</evidence>
<dbReference type="Gene3D" id="3.40.1480.10">
    <property type="entry name" value="MOFRL domain"/>
    <property type="match status" value="1"/>
</dbReference>
<dbReference type="InterPro" id="IPR025286">
    <property type="entry name" value="MOFRL_assoc_dom"/>
</dbReference>
<evidence type="ECO:0000259" key="3">
    <source>
        <dbReference type="Pfam" id="PF13660"/>
    </source>
</evidence>
<protein>
    <submittedName>
        <fullName evidence="4">Hydroxypyruvate reductase</fullName>
        <ecNumber evidence="4">1.1.1.81</ecNumber>
    </submittedName>
</protein>
<dbReference type="PANTHER" id="PTHR12227:SF0">
    <property type="entry name" value="GLYCERATE KINASE"/>
    <property type="match status" value="1"/>
</dbReference>
<keyword evidence="5" id="KW-1185">Reference proteome</keyword>
<dbReference type="SUPFAM" id="SSF82544">
    <property type="entry name" value="GckA/TtuD-like"/>
    <property type="match status" value="1"/>
</dbReference>
<accession>A0A7W9EL53</accession>
<reference evidence="4 5" key="1">
    <citation type="submission" date="2020-08" db="EMBL/GenBank/DDBJ databases">
        <title>Genomic Encyclopedia of Type Strains, Phase IV (KMG-IV): sequencing the most valuable type-strain genomes for metagenomic binning, comparative biology and taxonomic classification.</title>
        <authorList>
            <person name="Goeker M."/>
        </authorList>
    </citation>
    <scope>NUCLEOTIDE SEQUENCE [LARGE SCALE GENOMIC DNA]</scope>
    <source>
        <strain evidence="4 5">DSM 26944</strain>
    </source>
</reference>
<dbReference type="InterPro" id="IPR037035">
    <property type="entry name" value="GK-like_C_sf"/>
</dbReference>
<keyword evidence="4" id="KW-0560">Oxidoreductase</keyword>
<dbReference type="AlphaFoldDB" id="A0A7W9EL53"/>
<gene>
    <name evidence="4" type="ORF">FHS76_001859</name>
</gene>
<dbReference type="EMBL" id="JACIJG010000006">
    <property type="protein sequence ID" value="MBB5701984.1"/>
    <property type="molecule type" value="Genomic_DNA"/>
</dbReference>
<comment type="caution">
    <text evidence="4">The sequence shown here is derived from an EMBL/GenBank/DDBJ whole genome shotgun (WGS) entry which is preliminary data.</text>
</comment>
<feature type="domain" description="MOFRL" evidence="2">
    <location>
        <begin position="295"/>
        <end position="401"/>
    </location>
</feature>
<keyword evidence="4" id="KW-0670">Pyruvate</keyword>
<dbReference type="EC" id="1.1.1.81" evidence="4"/>
<proteinExistence type="predicted"/>
<feature type="region of interest" description="Disordered" evidence="1">
    <location>
        <begin position="1"/>
        <end position="21"/>
    </location>
</feature>
<name>A0A7W9EL53_9HYPH</name>
<sequence>MQTAIRAADPEESIRNNLPARPSGRTVVIGAGKGSAQMARALEKHWSGPLSGVVVTRYGFGCRTNRIEIMEAAHPVPDAAGIEASRRLKAAIRDLGPDDLVIALISGGGSALLPDPPGKMNLDDEIAVNRALLESGAPISVMNTIRKHLSGIKGGRLASLTKAKVVTFVASDIPGDQAAFVASGPTIADSSTRQDALKYVAQYGMTLPDRALEHLNSPAADAPLPDDPAFARNEIHLVASARRSLLAAAEQAKEAGVAAVILSDSIEGEAKDVAAMHAAISREVVQNNQPFQRPVVVLSGGETTVSLPPSHTGRGGRNTEFALSFALNIQGLDVQCIAVDTDGIDGSENNAGAYVDGGSVTRMLSVGVDPKQVLASKDSWSAFHAVGDLVVTGPTGVNVNDFRCILIC</sequence>
<dbReference type="GO" id="GO:0016618">
    <property type="term" value="F:hydroxypyruvate reductase [NAD(P)H] activity"/>
    <property type="evidence" value="ECO:0007669"/>
    <property type="project" value="UniProtKB-EC"/>
</dbReference>
<dbReference type="GO" id="GO:0008887">
    <property type="term" value="F:glycerate kinase activity"/>
    <property type="evidence" value="ECO:0007669"/>
    <property type="project" value="InterPro"/>
</dbReference>
<dbReference type="Proteomes" id="UP000555546">
    <property type="component" value="Unassembled WGS sequence"/>
</dbReference>
<organism evidence="4 5">
    <name type="scientific">Brucella daejeonensis</name>
    <dbReference type="NCBI Taxonomy" id="659015"/>
    <lineage>
        <taxon>Bacteria</taxon>
        <taxon>Pseudomonadati</taxon>
        <taxon>Pseudomonadota</taxon>
        <taxon>Alphaproteobacteria</taxon>
        <taxon>Hyphomicrobiales</taxon>
        <taxon>Brucellaceae</taxon>
        <taxon>Brucella/Ochrobactrum group</taxon>
        <taxon>Brucella</taxon>
    </lineage>
</organism>
<evidence type="ECO:0000313" key="5">
    <source>
        <dbReference type="Proteomes" id="UP000555546"/>
    </source>
</evidence>